<evidence type="ECO:0000313" key="2">
    <source>
        <dbReference type="Proteomes" id="UP000788426"/>
    </source>
</evidence>
<name>A0ABS6YBG0_9BACT</name>
<dbReference type="EMBL" id="JAHXCT010000002">
    <property type="protein sequence ID" value="MBW4768893.1"/>
    <property type="molecule type" value="Genomic_DNA"/>
</dbReference>
<protein>
    <submittedName>
        <fullName evidence="1">Uncharacterized protein</fullName>
    </submittedName>
</protein>
<reference evidence="1 2" key="1">
    <citation type="submission" date="2021-07" db="EMBL/GenBank/DDBJ databases">
        <title>Genomic diversity and antimicrobial resistance of Prevotella spp. isolated from chronic lung disease airways.</title>
        <authorList>
            <person name="Webb K.A."/>
            <person name="Olagoke O.S."/>
            <person name="Baird T."/>
            <person name="Neill J."/>
            <person name="Pham A."/>
            <person name="Wells T.J."/>
            <person name="Ramsay K.A."/>
            <person name="Bell S.C."/>
            <person name="Sarovich D.S."/>
            <person name="Price E.P."/>
        </authorList>
    </citation>
    <scope>NUCLEOTIDE SEQUENCE [LARGE SCALE GENOMIC DNA]</scope>
    <source>
        <strain evidence="1 2">SCHI0011.S.12</strain>
    </source>
</reference>
<dbReference type="RefSeq" id="WP_219480093.1">
    <property type="nucleotide sequence ID" value="NZ_JAHXCT010000002.1"/>
</dbReference>
<proteinExistence type="predicted"/>
<dbReference type="Proteomes" id="UP000788426">
    <property type="component" value="Unassembled WGS sequence"/>
</dbReference>
<comment type="caution">
    <text evidence="1">The sequence shown here is derived from an EMBL/GenBank/DDBJ whole genome shotgun (WGS) entry which is preliminary data.</text>
</comment>
<organism evidence="1 2">
    <name type="scientific">Hoylesella nanceiensis</name>
    <dbReference type="NCBI Taxonomy" id="425941"/>
    <lineage>
        <taxon>Bacteria</taxon>
        <taxon>Pseudomonadati</taxon>
        <taxon>Bacteroidota</taxon>
        <taxon>Bacteroidia</taxon>
        <taxon>Bacteroidales</taxon>
        <taxon>Prevotellaceae</taxon>
        <taxon>Hoylesella</taxon>
    </lineage>
</organism>
<accession>A0ABS6YBG0</accession>
<keyword evidence="2" id="KW-1185">Reference proteome</keyword>
<sequence length="57" mass="6204">MNKNQQHVKEAYIKPLSYAFDLCEASSLMAASPNVNASTNVNVIDATDDDNDTEIEG</sequence>
<gene>
    <name evidence="1" type="ORF">KZO38_03865</name>
</gene>
<evidence type="ECO:0000313" key="1">
    <source>
        <dbReference type="EMBL" id="MBW4768893.1"/>
    </source>
</evidence>